<accession>A0A7S1KTB6</accession>
<dbReference type="Pfam" id="PF14771">
    <property type="entry name" value="DUF4476"/>
    <property type="match status" value="1"/>
</dbReference>
<feature type="compositionally biased region" description="Polar residues" evidence="1">
    <location>
        <begin position="569"/>
        <end position="578"/>
    </location>
</feature>
<evidence type="ECO:0000256" key="1">
    <source>
        <dbReference type="SAM" id="MobiDB-lite"/>
    </source>
</evidence>
<organism evidence="3">
    <name type="scientific">Percolomonas cosmopolitus</name>
    <dbReference type="NCBI Taxonomy" id="63605"/>
    <lineage>
        <taxon>Eukaryota</taxon>
        <taxon>Discoba</taxon>
        <taxon>Heterolobosea</taxon>
        <taxon>Tetramitia</taxon>
        <taxon>Eutetramitia</taxon>
        <taxon>Percolomonadidae</taxon>
        <taxon>Percolomonas</taxon>
    </lineage>
</organism>
<feature type="compositionally biased region" description="Low complexity" evidence="1">
    <location>
        <begin position="614"/>
        <end position="664"/>
    </location>
</feature>
<reference evidence="3" key="1">
    <citation type="submission" date="2021-01" db="EMBL/GenBank/DDBJ databases">
        <authorList>
            <person name="Corre E."/>
            <person name="Pelletier E."/>
            <person name="Niang G."/>
            <person name="Scheremetjew M."/>
            <person name="Finn R."/>
            <person name="Kale V."/>
            <person name="Holt S."/>
            <person name="Cochrane G."/>
            <person name="Meng A."/>
            <person name="Brown T."/>
            <person name="Cohen L."/>
        </authorList>
    </citation>
    <scope>NUCLEOTIDE SEQUENCE</scope>
    <source>
        <strain evidence="3">WS</strain>
    </source>
</reference>
<dbReference type="EMBL" id="HBGD01009689">
    <property type="protein sequence ID" value="CAD9084707.1"/>
    <property type="molecule type" value="Transcribed_RNA"/>
</dbReference>
<protein>
    <recommendedName>
        <fullName evidence="2">DUF4476 domain-containing protein</fullName>
    </recommendedName>
</protein>
<feature type="region of interest" description="Disordered" evidence="1">
    <location>
        <begin position="437"/>
        <end position="468"/>
    </location>
</feature>
<dbReference type="InterPro" id="IPR028011">
    <property type="entry name" value="DUF4476"/>
</dbReference>
<name>A0A7S1KTB6_9EUKA</name>
<evidence type="ECO:0000313" key="3">
    <source>
        <dbReference type="EMBL" id="CAD9084707.1"/>
    </source>
</evidence>
<feature type="domain" description="DUF4476" evidence="2">
    <location>
        <begin position="795"/>
        <end position="878"/>
    </location>
</feature>
<feature type="region of interest" description="Disordered" evidence="1">
    <location>
        <begin position="483"/>
        <end position="522"/>
    </location>
</feature>
<feature type="compositionally biased region" description="Low complexity" evidence="1">
    <location>
        <begin position="496"/>
        <end position="507"/>
    </location>
</feature>
<feature type="region of interest" description="Disordered" evidence="1">
    <location>
        <begin position="694"/>
        <end position="720"/>
    </location>
</feature>
<dbReference type="AlphaFoldDB" id="A0A7S1KTB6"/>
<feature type="region of interest" description="Disordered" evidence="1">
    <location>
        <begin position="391"/>
        <end position="411"/>
    </location>
</feature>
<feature type="compositionally biased region" description="Low complexity" evidence="1">
    <location>
        <begin position="542"/>
        <end position="565"/>
    </location>
</feature>
<evidence type="ECO:0000259" key="2">
    <source>
        <dbReference type="Pfam" id="PF14771"/>
    </source>
</evidence>
<gene>
    <name evidence="3" type="ORF">PCOS0759_LOCUS7961</name>
</gene>
<feature type="region of interest" description="Disordered" evidence="1">
    <location>
        <begin position="536"/>
        <end position="666"/>
    </location>
</feature>
<proteinExistence type="predicted"/>
<sequence>MPTQHSLLSSHHQFTPSDDDFDLFLAQNSPLLHESEEDSATFKHSDSSQLLLSSSGGPSPSRFILSESGCEELSLPSNRTLYHNYVHRIALRTASNENHSSPPLIYASVETIPTNKTSILQLNILESTNAYFTIHVFGAMQEDWINAPQKFRLHWMCVREEKGNDLDGGDNLVAQQASSRIQYASEPMLYNTRALKLQLSIEYEEWKEIPQFLPCVVSHSQELCFSAVVRHVNQKRALVDVFLLNAKQSGTASDVMIDVNYVLMDAVHNNLEHVKMESNVVGQNAEERAVVEHRVLFPSSFAFSYTDSQKEELVPAVVVAPKLDPTLEPSHDDCFTACASDVNSKGFTVFLRRIGSGSGWKSLAGITYCAQYAPNNHKQSARQSAISTSMNYNEDNPEAQPQPCTKSASSADISLDDIKVERAKLLEAYKSEEFVDDQHPFQGFQIGNDPQTETEPQEPTEQESSVTEATKSFLLDFVKEAEQEEEAFLSQHERGSSVSEEVDQQSQYEGTKDRPDQPSPFNLNEEEEFEKYFGEMEVSKVSSQRQAQQTASSPSHVPQQQQVAHDVPRSSQEQQQKGRTLPPPPVIMKRRVPPPVSGQVKQSIMKNRTPPQPQQFYPGPQQTQQYPQQQYYSQQQQQYHSQPQQQQYPPNGQQQSTYYQQQQSAMVPNTTTYAAPRLPPQTQPIHVQQHFAHYQQPQLQHHQQQQYQQHQQRQQQQQPQRMLTPFEMLMQGVSKEADESKRIGLLVNNLNSKRSVYGTEQILGMMRCVSIAQNRLQILQLVIDLQQHFLSGYDVHQILQNFQTEQQRSQALKAIFRGRAPGPKIEAKVVLVVLELFSQGPRMEMLTIMAPNVSDPQNATQLVYRFQMHNHQKQVRQMFGLEPIGKGKKKR</sequence>